<dbReference type="Proteomes" id="UP000814140">
    <property type="component" value="Unassembled WGS sequence"/>
</dbReference>
<gene>
    <name evidence="1" type="ORF">BV25DRAFT_1824211</name>
</gene>
<evidence type="ECO:0000313" key="2">
    <source>
        <dbReference type="Proteomes" id="UP000814140"/>
    </source>
</evidence>
<protein>
    <submittedName>
        <fullName evidence="1">Uncharacterized protein</fullName>
    </submittedName>
</protein>
<reference evidence="1" key="1">
    <citation type="submission" date="2021-03" db="EMBL/GenBank/DDBJ databases">
        <authorList>
            <consortium name="DOE Joint Genome Institute"/>
            <person name="Ahrendt S."/>
            <person name="Looney B.P."/>
            <person name="Miyauchi S."/>
            <person name="Morin E."/>
            <person name="Drula E."/>
            <person name="Courty P.E."/>
            <person name="Chicoki N."/>
            <person name="Fauchery L."/>
            <person name="Kohler A."/>
            <person name="Kuo A."/>
            <person name="Labutti K."/>
            <person name="Pangilinan J."/>
            <person name="Lipzen A."/>
            <person name="Riley R."/>
            <person name="Andreopoulos W."/>
            <person name="He G."/>
            <person name="Johnson J."/>
            <person name="Barry K.W."/>
            <person name="Grigoriev I.V."/>
            <person name="Nagy L."/>
            <person name="Hibbett D."/>
            <person name="Henrissat B."/>
            <person name="Matheny P.B."/>
            <person name="Labbe J."/>
            <person name="Martin F."/>
        </authorList>
    </citation>
    <scope>NUCLEOTIDE SEQUENCE</scope>
    <source>
        <strain evidence="1">HHB10654</strain>
    </source>
</reference>
<organism evidence="1 2">
    <name type="scientific">Artomyces pyxidatus</name>
    <dbReference type="NCBI Taxonomy" id="48021"/>
    <lineage>
        <taxon>Eukaryota</taxon>
        <taxon>Fungi</taxon>
        <taxon>Dikarya</taxon>
        <taxon>Basidiomycota</taxon>
        <taxon>Agaricomycotina</taxon>
        <taxon>Agaricomycetes</taxon>
        <taxon>Russulales</taxon>
        <taxon>Auriscalpiaceae</taxon>
        <taxon>Artomyces</taxon>
    </lineage>
</organism>
<proteinExistence type="predicted"/>
<evidence type="ECO:0000313" key="1">
    <source>
        <dbReference type="EMBL" id="KAI0063646.1"/>
    </source>
</evidence>
<dbReference type="EMBL" id="MU277202">
    <property type="protein sequence ID" value="KAI0063646.1"/>
    <property type="molecule type" value="Genomic_DNA"/>
</dbReference>
<accession>A0ACB8T685</accession>
<sequence>MHYAVFSRGTTHRFQSGFYHTVRHASASSSTNPYPYPAHANPTPQQIFHLPMDASQSDVKARYYELVKIYHPDSTVARAYPPEVAQARFHAISTSYDVLRGRKRNTAIGEDGGASARPDSHDLSFAVWRAKQQRRADLNIPHDDRWKDRVFFGALILTLGVFFLQTTVAKQRTLGEALRSRHSTHESGRPDPRGVSKRDEELLSAPDLGSSRTPS</sequence>
<comment type="caution">
    <text evidence="1">The sequence shown here is derived from an EMBL/GenBank/DDBJ whole genome shotgun (WGS) entry which is preliminary data.</text>
</comment>
<reference evidence="1" key="2">
    <citation type="journal article" date="2022" name="New Phytol.">
        <title>Evolutionary transition to the ectomycorrhizal habit in the genomes of a hyperdiverse lineage of mushroom-forming fungi.</title>
        <authorList>
            <person name="Looney B."/>
            <person name="Miyauchi S."/>
            <person name="Morin E."/>
            <person name="Drula E."/>
            <person name="Courty P.E."/>
            <person name="Kohler A."/>
            <person name="Kuo A."/>
            <person name="LaButti K."/>
            <person name="Pangilinan J."/>
            <person name="Lipzen A."/>
            <person name="Riley R."/>
            <person name="Andreopoulos W."/>
            <person name="He G."/>
            <person name="Johnson J."/>
            <person name="Nolan M."/>
            <person name="Tritt A."/>
            <person name="Barry K.W."/>
            <person name="Grigoriev I.V."/>
            <person name="Nagy L.G."/>
            <person name="Hibbett D."/>
            <person name="Henrissat B."/>
            <person name="Matheny P.B."/>
            <person name="Labbe J."/>
            <person name="Martin F.M."/>
        </authorList>
    </citation>
    <scope>NUCLEOTIDE SEQUENCE</scope>
    <source>
        <strain evidence="1">HHB10654</strain>
    </source>
</reference>
<name>A0ACB8T685_9AGAM</name>
<keyword evidence="2" id="KW-1185">Reference proteome</keyword>